<feature type="region of interest" description="Disordered" evidence="1">
    <location>
        <begin position="53"/>
        <end position="73"/>
    </location>
</feature>
<keyword evidence="3" id="KW-1185">Reference proteome</keyword>
<proteinExistence type="predicted"/>
<dbReference type="EMBL" id="JACHKZ010000010">
    <property type="protein sequence ID" value="MBB6577910.1"/>
    <property type="molecule type" value="Genomic_DNA"/>
</dbReference>
<dbReference type="Pfam" id="PF12279">
    <property type="entry name" value="DUF3619"/>
    <property type="match status" value="1"/>
</dbReference>
<comment type="caution">
    <text evidence="2">The sequence shown here is derived from an EMBL/GenBank/DDBJ whole genome shotgun (WGS) entry which is preliminary data.</text>
</comment>
<sequence length="148" mass="16244">MNRPNTAQQVAHAEIFARRVTARLSEAEADLDYDITERLRAAREQALARRKVVPTPAIARHPEQESAAAAPSGKRNWWRAVVSAVPLSAMVAGLTFFNGVQADEGATEMAEYDATLLADELPPTAYTDPGFTQYLKIAAQQKQPTDKH</sequence>
<accession>A0ABR6RFH8</accession>
<dbReference type="Proteomes" id="UP000562492">
    <property type="component" value="Unassembled WGS sequence"/>
</dbReference>
<reference evidence="2 3" key="1">
    <citation type="submission" date="2020-08" db="EMBL/GenBank/DDBJ databases">
        <title>Functional genomics of gut bacteria from endangered species of beetles.</title>
        <authorList>
            <person name="Carlos-Shanley C."/>
        </authorList>
    </citation>
    <scope>NUCLEOTIDE SEQUENCE [LARGE SCALE GENOMIC DNA]</scope>
    <source>
        <strain evidence="2 3">S00124</strain>
    </source>
</reference>
<name>A0ABR6RFH8_9BURK</name>
<protein>
    <submittedName>
        <fullName evidence="2">Negative regulator of sigma E activity</fullName>
    </submittedName>
</protein>
<evidence type="ECO:0000256" key="1">
    <source>
        <dbReference type="SAM" id="MobiDB-lite"/>
    </source>
</evidence>
<organism evidence="2 3">
    <name type="scientific">Comamonas odontotermitis</name>
    <dbReference type="NCBI Taxonomy" id="379895"/>
    <lineage>
        <taxon>Bacteria</taxon>
        <taxon>Pseudomonadati</taxon>
        <taxon>Pseudomonadota</taxon>
        <taxon>Betaproteobacteria</taxon>
        <taxon>Burkholderiales</taxon>
        <taxon>Comamonadaceae</taxon>
        <taxon>Comamonas</taxon>
    </lineage>
</organism>
<gene>
    <name evidence="2" type="ORF">HNP33_001978</name>
</gene>
<evidence type="ECO:0000313" key="3">
    <source>
        <dbReference type="Proteomes" id="UP000562492"/>
    </source>
</evidence>
<evidence type="ECO:0000313" key="2">
    <source>
        <dbReference type="EMBL" id="MBB6577910.1"/>
    </source>
</evidence>
<dbReference type="RefSeq" id="WP_184707815.1">
    <property type="nucleotide sequence ID" value="NZ_JACHKZ010000010.1"/>
</dbReference>
<dbReference type="InterPro" id="IPR022064">
    <property type="entry name" value="DUF3619"/>
</dbReference>